<dbReference type="SUPFAM" id="SSF53756">
    <property type="entry name" value="UDP-Glycosyltransferase/glycogen phosphorylase"/>
    <property type="match status" value="1"/>
</dbReference>
<dbReference type="AlphaFoldDB" id="Q1QJP3"/>
<dbReference type="Gene3D" id="3.40.50.2000">
    <property type="entry name" value="Glycogen Phosphorylase B"/>
    <property type="match status" value="2"/>
</dbReference>
<dbReference type="KEGG" id="nha:Nham_2777"/>
<proteinExistence type="predicted"/>
<dbReference type="STRING" id="323097.Nham_2777"/>
<accession>Q1QJP3</accession>
<evidence type="ECO:0000313" key="4">
    <source>
        <dbReference type="Proteomes" id="UP000001953"/>
    </source>
</evidence>
<dbReference type="InterPro" id="IPR001296">
    <property type="entry name" value="Glyco_trans_1"/>
</dbReference>
<dbReference type="eggNOG" id="COG0438">
    <property type="taxonomic scope" value="Bacteria"/>
</dbReference>
<dbReference type="Pfam" id="PF00534">
    <property type="entry name" value="Glycos_transf_1"/>
    <property type="match status" value="1"/>
</dbReference>
<dbReference type="EMBL" id="CP000319">
    <property type="protein sequence ID" value="ABE63554.1"/>
    <property type="molecule type" value="Genomic_DNA"/>
</dbReference>
<reference evidence="3 4" key="1">
    <citation type="submission" date="2006-03" db="EMBL/GenBank/DDBJ databases">
        <title>Complete sequence of chromosome of Nitrobacter hamburgensis X14.</title>
        <authorList>
            <consortium name="US DOE Joint Genome Institute"/>
            <person name="Copeland A."/>
            <person name="Lucas S."/>
            <person name="Lapidus A."/>
            <person name="Barry K."/>
            <person name="Detter J.C."/>
            <person name="Glavina del Rio T."/>
            <person name="Hammon N."/>
            <person name="Israni S."/>
            <person name="Dalin E."/>
            <person name="Tice H."/>
            <person name="Pitluck S."/>
            <person name="Chain P."/>
            <person name="Malfatti S."/>
            <person name="Shin M."/>
            <person name="Vergez L."/>
            <person name="Schmutz J."/>
            <person name="Larimer F."/>
            <person name="Land M."/>
            <person name="Hauser L."/>
            <person name="Kyrpides N."/>
            <person name="Ivanova N."/>
            <person name="Ward B."/>
            <person name="Arp D."/>
            <person name="Klotz M."/>
            <person name="Stein L."/>
            <person name="O'Mullan G."/>
            <person name="Starkenburg S."/>
            <person name="Sayavedra L."/>
            <person name="Poret-Peterson A.T."/>
            <person name="Gentry M.E."/>
            <person name="Bruce D."/>
            <person name="Richardson P."/>
        </authorList>
    </citation>
    <scope>NUCLEOTIDE SEQUENCE [LARGE SCALE GENOMIC DNA]</scope>
    <source>
        <strain evidence="4">DSM 10229 / NCIMB 13809 / X14</strain>
    </source>
</reference>
<name>Q1QJP3_NITHX</name>
<protein>
    <submittedName>
        <fullName evidence="3">Glycosyl transferase, group 1</fullName>
    </submittedName>
</protein>
<organism evidence="3 4">
    <name type="scientific">Nitrobacter hamburgensis (strain DSM 10229 / NCIMB 13809 / X14)</name>
    <dbReference type="NCBI Taxonomy" id="323097"/>
    <lineage>
        <taxon>Bacteria</taxon>
        <taxon>Pseudomonadati</taxon>
        <taxon>Pseudomonadota</taxon>
        <taxon>Alphaproteobacteria</taxon>
        <taxon>Hyphomicrobiales</taxon>
        <taxon>Nitrobacteraceae</taxon>
        <taxon>Nitrobacter</taxon>
    </lineage>
</organism>
<keyword evidence="3" id="KW-0808">Transferase</keyword>
<evidence type="ECO:0000313" key="3">
    <source>
        <dbReference type="EMBL" id="ABE63554.1"/>
    </source>
</evidence>
<dbReference type="InterPro" id="IPR028098">
    <property type="entry name" value="Glyco_trans_4-like_N"/>
</dbReference>
<dbReference type="HOGENOM" id="CLU_009583_2_1_5"/>
<gene>
    <name evidence="3" type="ordered locus">Nham_2777</name>
</gene>
<dbReference type="CAZy" id="GT4">
    <property type="family name" value="Glycosyltransferase Family 4"/>
</dbReference>
<dbReference type="OrthoDB" id="9790710at2"/>
<feature type="domain" description="Glycosyltransferase subfamily 4-like N-terminal" evidence="2">
    <location>
        <begin position="65"/>
        <end position="173"/>
    </location>
</feature>
<evidence type="ECO:0000259" key="2">
    <source>
        <dbReference type="Pfam" id="PF13439"/>
    </source>
</evidence>
<dbReference type="PANTHER" id="PTHR12526:SF627">
    <property type="entry name" value="D-RHAMNOSYLTRANSFERASE WBPZ"/>
    <property type="match status" value="1"/>
</dbReference>
<dbReference type="PANTHER" id="PTHR12526">
    <property type="entry name" value="GLYCOSYLTRANSFERASE"/>
    <property type="match status" value="1"/>
</dbReference>
<feature type="domain" description="Glycosyl transferase family 1" evidence="1">
    <location>
        <begin position="193"/>
        <end position="345"/>
    </location>
</feature>
<dbReference type="GO" id="GO:0016757">
    <property type="term" value="F:glycosyltransferase activity"/>
    <property type="evidence" value="ECO:0007669"/>
    <property type="project" value="InterPro"/>
</dbReference>
<sequence length="382" mass="42193">MKILHSYKVYRPDIDGGIPFVIAALSRLVDNDVTNGILVARRVGKARRYVIDDVPVEALSSLGTIFSTPIAPAFPLVLLRRSSAVDIVVHHAPFPLADMVSSFLPDDVALIVYWHADIVGHSWLKTLMTPVIKRTLRRANRIVVSDRTIVDNSPLLSPFADKCVVVPYGVDVDFWNTPSAMERNTALRLRDQYPRMVLTIGRLVPYKGLDVLLRAMQELDAQLIIIGEGPLEMDLKRTASDTGLTARVTFAGRLARSDMKTYLHAARVLAFPSVTSAEAFGIVQLEAMAAGLPIVNTALTTAVPHIARHEKESLTVPHHDSHALAAAIRRILDEPTLAGRLGEAGHLRARTEYSNDRFLSRMKVVYDEVTQSCQRNRSNTVG</sequence>
<dbReference type="Pfam" id="PF13439">
    <property type="entry name" value="Glyco_transf_4"/>
    <property type="match status" value="1"/>
</dbReference>
<dbReference type="Proteomes" id="UP000001953">
    <property type="component" value="Chromosome"/>
</dbReference>
<keyword evidence="4" id="KW-1185">Reference proteome</keyword>
<evidence type="ECO:0000259" key="1">
    <source>
        <dbReference type="Pfam" id="PF00534"/>
    </source>
</evidence>